<dbReference type="InterPro" id="IPR044917">
    <property type="entry name" value="PRIMPOL"/>
</dbReference>
<keyword evidence="3" id="KW-0239">DNA-directed DNA polymerase</keyword>
<dbReference type="EMBL" id="JAWDGP010001955">
    <property type="protein sequence ID" value="KAK3786542.1"/>
    <property type="molecule type" value="Genomic_DNA"/>
</dbReference>
<evidence type="ECO:0000256" key="6">
    <source>
        <dbReference type="ARBA" id="ARBA00044768"/>
    </source>
</evidence>
<keyword evidence="9" id="KW-1185">Reference proteome</keyword>
<organism evidence="8 9">
    <name type="scientific">Elysia crispata</name>
    <name type="common">lettuce slug</name>
    <dbReference type="NCBI Taxonomy" id="231223"/>
    <lineage>
        <taxon>Eukaryota</taxon>
        <taxon>Metazoa</taxon>
        <taxon>Spiralia</taxon>
        <taxon>Lophotrochozoa</taxon>
        <taxon>Mollusca</taxon>
        <taxon>Gastropoda</taxon>
        <taxon>Heterobranchia</taxon>
        <taxon>Euthyneura</taxon>
        <taxon>Panpulmonata</taxon>
        <taxon>Sacoglossa</taxon>
        <taxon>Placobranchoidea</taxon>
        <taxon>Plakobranchidae</taxon>
        <taxon>Elysia</taxon>
    </lineage>
</organism>
<keyword evidence="3" id="KW-0548">Nucleotidyltransferase</keyword>
<evidence type="ECO:0000256" key="7">
    <source>
        <dbReference type="ARBA" id="ARBA00047303"/>
    </source>
</evidence>
<dbReference type="EC" id="2.7.7.102" evidence="6"/>
<comment type="similarity">
    <text evidence="1">Belongs to the eukaryotic-type primase small subunit family.</text>
</comment>
<sequence length="1036" mass="118296">MVSVDKNSQWFSRQAECFDYAEGQPTRVLCLARDHPGFSVAGVKQYACVVRHDLESIVQAVKAFGDAHLYEVIRADKPACAFMDVDFVLEDVESHERVLRDVVKAYREFTGVGDVKKVVTRCVRKDNPTKGSFHVLFPEVVFEYAHGGGDNGQKKLMVVFRQWCRRHYPQLFVQDKFVVDTSVYSRNRVFRLPGNSKKGQKGATMEFVNPEDADDDRNWFVQNPMWCKPEDELKFANVDEVLGRWYEELGSTIGDKVDSYELRKRRCKNKDKYELVTGWKRLDLDEVIIRKDEDFMDHLNAAELKAVDWETWFLPVMASLARTVDKNKLAYWCSTSKKGYKEKYGPMIDASVAMKDNVWVSGAVAMRVLRMKVKRVVDLRGVCTSYVNDAVTTIEAREGNGWTPLDSGELFNRLANDLKGDNRAAVHAPRRCFFITGKMGASKTSSILKYAEMQLRTGKIKSVLYLCPRTVLCAQTAKTIDDLHLEQLKNQYGRKKTNSIILVRRFYTDSILHNQYSNELNDISRVLNEHRPVNCSNFDCCVVNSIEKLPLDRYDMVIADEPVVTVSNFYMDYEAHGGNKETGEYNDYSFAYCQAIRRAKRVFFVDAAFTPNVVDLCTGIYLGGTREATKTDIEENLGEVLPKNATYRAKTIKEYLVQLVDKDDCAVKKVTDIKKYAVFDPTLTRPIFEKVVEYLEWHRMLDDLTKSAYKDEKSIVYCSSAVTARRIMAYIRANPITTSRKEKDPIAVPRMALVTGETLANDGRKGTIRAMEKAQVAIVTSGLGIGSSFPLPDMFNRAFAFIEYKDRTPHVDDMVQLCARVRATSMRHLSYTVRTGTAKPCSNVVVRSVEKKRFTMPREDDLDSVPGLLAVAYFDRKDQHKAHCTFRKLAREITKDALMRGFSHTMDGKRFTQPIYELNTDRPAAGVDTRMRRSRKMLKDVDSHLPDSLVHVSDKAPCKLARGDNEANEFENVHLPPKSELVGVRYHPTGATPVLNNRKRRLEDQGDAMFVAKSLKRDDDGFESDDDDEDELIEFY</sequence>
<accession>A0AAE1DXP6</accession>
<dbReference type="GO" id="GO:0003682">
    <property type="term" value="F:chromatin binding"/>
    <property type="evidence" value="ECO:0007669"/>
    <property type="project" value="TreeGrafter"/>
</dbReference>
<dbReference type="Proteomes" id="UP001283361">
    <property type="component" value="Unassembled WGS sequence"/>
</dbReference>
<dbReference type="GO" id="GO:0005759">
    <property type="term" value="C:mitochondrial matrix"/>
    <property type="evidence" value="ECO:0007669"/>
    <property type="project" value="TreeGrafter"/>
</dbReference>
<comment type="catalytic activity">
    <reaction evidence="7">
        <text>DNA(n) + a 2'-deoxyribonucleoside 5'-triphosphate = DNA(n+1) + diphosphate</text>
        <dbReference type="Rhea" id="RHEA:22508"/>
        <dbReference type="Rhea" id="RHEA-COMP:17339"/>
        <dbReference type="Rhea" id="RHEA-COMP:17340"/>
        <dbReference type="ChEBI" id="CHEBI:33019"/>
        <dbReference type="ChEBI" id="CHEBI:61560"/>
        <dbReference type="ChEBI" id="CHEBI:173112"/>
        <dbReference type="EC" id="2.7.7.7"/>
    </reaction>
    <physiologicalReaction direction="left-to-right" evidence="7">
        <dbReference type="Rhea" id="RHEA:22509"/>
    </physiologicalReaction>
</comment>
<dbReference type="PANTHER" id="PTHR31399:SF0">
    <property type="entry name" value="DNA-DIRECTED PRIMASE_POLYMERASE PROTEIN"/>
    <property type="match status" value="1"/>
</dbReference>
<dbReference type="GO" id="GO:0005634">
    <property type="term" value="C:nucleus"/>
    <property type="evidence" value="ECO:0007669"/>
    <property type="project" value="TreeGrafter"/>
</dbReference>
<dbReference type="InterPro" id="IPR027417">
    <property type="entry name" value="P-loop_NTPase"/>
</dbReference>
<comment type="caution">
    <text evidence="8">The sequence shown here is derived from an EMBL/GenBank/DDBJ whole genome shotgun (WGS) entry which is preliminary data.</text>
</comment>
<dbReference type="GO" id="GO:0003887">
    <property type="term" value="F:DNA-directed DNA polymerase activity"/>
    <property type="evidence" value="ECO:0007669"/>
    <property type="project" value="UniProtKB-KW"/>
</dbReference>
<evidence type="ECO:0000256" key="4">
    <source>
        <dbReference type="ARBA" id="ARBA00026139"/>
    </source>
</evidence>
<evidence type="ECO:0000256" key="3">
    <source>
        <dbReference type="ARBA" id="ARBA00022932"/>
    </source>
</evidence>
<keyword evidence="3" id="KW-0808">Transferase</keyword>
<name>A0AAE1DXP6_9GAST</name>
<gene>
    <name evidence="8" type="ORF">RRG08_036647</name>
</gene>
<dbReference type="EC" id="2.7.7.7" evidence="2"/>
<evidence type="ECO:0000313" key="8">
    <source>
        <dbReference type="EMBL" id="KAK3786542.1"/>
    </source>
</evidence>
<comment type="catalytic activity">
    <reaction evidence="5">
        <text>ssDNA + n NTP = ssDNA/pppN(pN)n-1 hybrid + (n-1) diphosphate.</text>
        <dbReference type="EC" id="2.7.7.102"/>
    </reaction>
</comment>
<evidence type="ECO:0000256" key="1">
    <source>
        <dbReference type="ARBA" id="ARBA00009762"/>
    </source>
</evidence>
<dbReference type="GO" id="GO:0031297">
    <property type="term" value="P:replication fork processing"/>
    <property type="evidence" value="ECO:0007669"/>
    <property type="project" value="TreeGrafter"/>
</dbReference>
<dbReference type="GO" id="GO:0042276">
    <property type="term" value="P:error-prone translesion synthesis"/>
    <property type="evidence" value="ECO:0007669"/>
    <property type="project" value="InterPro"/>
</dbReference>
<proteinExistence type="inferred from homology"/>
<dbReference type="SUPFAM" id="SSF52540">
    <property type="entry name" value="P-loop containing nucleoside triphosphate hydrolases"/>
    <property type="match status" value="1"/>
</dbReference>
<dbReference type="PANTHER" id="PTHR31399">
    <property type="entry name" value="DNA-DIRECTED PRIMASE / POLYMERASE PROTEIN"/>
    <property type="match status" value="1"/>
</dbReference>
<protein>
    <recommendedName>
        <fullName evidence="4">DNA-directed primase/polymerase protein</fullName>
        <ecNumber evidence="6">2.7.7.102</ecNumber>
        <ecNumber evidence="2">2.7.7.7</ecNumber>
    </recommendedName>
</protein>
<dbReference type="GO" id="GO:0006264">
    <property type="term" value="P:mitochondrial DNA replication"/>
    <property type="evidence" value="ECO:0007669"/>
    <property type="project" value="TreeGrafter"/>
</dbReference>
<evidence type="ECO:0000256" key="5">
    <source>
        <dbReference type="ARBA" id="ARBA00044677"/>
    </source>
</evidence>
<evidence type="ECO:0000313" key="9">
    <source>
        <dbReference type="Proteomes" id="UP001283361"/>
    </source>
</evidence>
<evidence type="ECO:0000256" key="2">
    <source>
        <dbReference type="ARBA" id="ARBA00012417"/>
    </source>
</evidence>
<dbReference type="GO" id="GO:0009411">
    <property type="term" value="P:response to UV"/>
    <property type="evidence" value="ECO:0007669"/>
    <property type="project" value="TreeGrafter"/>
</dbReference>
<dbReference type="AlphaFoldDB" id="A0AAE1DXP6"/>
<dbReference type="Gene3D" id="3.40.50.300">
    <property type="entry name" value="P-loop containing nucleotide triphosphate hydrolases"/>
    <property type="match status" value="1"/>
</dbReference>
<reference evidence="8" key="1">
    <citation type="journal article" date="2023" name="G3 (Bethesda)">
        <title>A reference genome for the long-term kleptoplast-retaining sea slug Elysia crispata morphotype clarki.</title>
        <authorList>
            <person name="Eastman K.E."/>
            <person name="Pendleton A.L."/>
            <person name="Shaikh M.A."/>
            <person name="Suttiyut T."/>
            <person name="Ogas R."/>
            <person name="Tomko P."/>
            <person name="Gavelis G."/>
            <person name="Widhalm J.R."/>
            <person name="Wisecaver J.H."/>
        </authorList>
    </citation>
    <scope>NUCLEOTIDE SEQUENCE</scope>
    <source>
        <strain evidence="8">ECLA1</strain>
    </source>
</reference>